<dbReference type="Pfam" id="PF04572">
    <property type="entry name" value="Gb3_synth"/>
    <property type="match status" value="1"/>
</dbReference>
<proteinExistence type="predicted"/>
<dbReference type="InterPro" id="IPR029044">
    <property type="entry name" value="Nucleotide-diphossugar_trans"/>
</dbReference>
<keyword evidence="1" id="KW-0472">Membrane</keyword>
<accession>A0AAN7KPI4</accession>
<sequence length="452" mass="50984">MSSIDDKSSKVTPVGDPTTGFFILLFRSAFNVKEGAVDALHRLPTSALALLLLFLLTFNGLSIFSVRVSPPLAMISSDMIRPSTEAMHVVRADDPLPVVMTHTRLPFHLKGESPSLPGRNLSFYRSKSARRRRRFSRKITLLPTFPAAQAKGRFSARMKGFLGNSSCKGKFFMTWISSLDSFGDREAFAVESLFSSHPAACLVIVSHSMDSTEGTQILRPFTEKGFKATAISPDFAYLFKNTPAQLWFSRLVKGSVDPGEVPLGQNLSNLLRLSLLYKYGGVYLDTDVVVLRSLTRLRNVIGAQTVDGRTGNWSRLNNAVLAFDKGHPLLYKFIEEFALTFDGSKWGHNGPYLVSRVVGRVNRRDGLNFTVVPPPAFYPVDWSRVQSLFKGPRGQLHSKWLLDKYRHISRESYAVHLWNRQSRRMRIEKDSVMDRILWEHCVFCTRKVDESL</sequence>
<name>A0AAN7KPI4_9MYRT</name>
<feature type="transmembrane region" description="Helical" evidence="1">
    <location>
        <begin position="47"/>
        <end position="66"/>
    </location>
</feature>
<keyword evidence="1" id="KW-0812">Transmembrane</keyword>
<comment type="caution">
    <text evidence="3">The sequence shown here is derived from an EMBL/GenBank/DDBJ whole genome shotgun (WGS) entry which is preliminary data.</text>
</comment>
<dbReference type="InterPro" id="IPR044789">
    <property type="entry name" value="Put_A1-4-GlycosylTfrase_plant"/>
</dbReference>
<evidence type="ECO:0000259" key="2">
    <source>
        <dbReference type="Pfam" id="PF04572"/>
    </source>
</evidence>
<dbReference type="SUPFAM" id="SSF53448">
    <property type="entry name" value="Nucleotide-diphospho-sugar transferases"/>
    <property type="match status" value="1"/>
</dbReference>
<dbReference type="InterPro" id="IPR007652">
    <property type="entry name" value="A1-4-GlycosylTfrase_dom"/>
</dbReference>
<evidence type="ECO:0000313" key="3">
    <source>
        <dbReference type="EMBL" id="KAK4770772.1"/>
    </source>
</evidence>
<keyword evidence="1" id="KW-1133">Transmembrane helix</keyword>
<organism evidence="3 4">
    <name type="scientific">Trapa incisa</name>
    <dbReference type="NCBI Taxonomy" id="236973"/>
    <lineage>
        <taxon>Eukaryota</taxon>
        <taxon>Viridiplantae</taxon>
        <taxon>Streptophyta</taxon>
        <taxon>Embryophyta</taxon>
        <taxon>Tracheophyta</taxon>
        <taxon>Spermatophyta</taxon>
        <taxon>Magnoliopsida</taxon>
        <taxon>eudicotyledons</taxon>
        <taxon>Gunneridae</taxon>
        <taxon>Pentapetalae</taxon>
        <taxon>rosids</taxon>
        <taxon>malvids</taxon>
        <taxon>Myrtales</taxon>
        <taxon>Lythraceae</taxon>
        <taxon>Trapa</taxon>
    </lineage>
</organism>
<evidence type="ECO:0000313" key="4">
    <source>
        <dbReference type="Proteomes" id="UP001345219"/>
    </source>
</evidence>
<keyword evidence="4" id="KW-1185">Reference proteome</keyword>
<dbReference type="PANTHER" id="PTHR46781:SF5">
    <property type="entry name" value="ALPHA 1,4-GLYCOSYLTRANSFERASE FAMILY PROTEIN"/>
    <property type="match status" value="1"/>
</dbReference>
<dbReference type="EMBL" id="JAXIOK010000005">
    <property type="protein sequence ID" value="KAK4770772.1"/>
    <property type="molecule type" value="Genomic_DNA"/>
</dbReference>
<dbReference type="InterPro" id="IPR007577">
    <property type="entry name" value="GlycoTrfase_DXD_sugar-bd_CS"/>
</dbReference>
<reference evidence="3 4" key="1">
    <citation type="journal article" date="2023" name="Hortic Res">
        <title>Pangenome of water caltrop reveals structural variations and asymmetric subgenome divergence after allopolyploidization.</title>
        <authorList>
            <person name="Zhang X."/>
            <person name="Chen Y."/>
            <person name="Wang L."/>
            <person name="Yuan Y."/>
            <person name="Fang M."/>
            <person name="Shi L."/>
            <person name="Lu R."/>
            <person name="Comes H.P."/>
            <person name="Ma Y."/>
            <person name="Chen Y."/>
            <person name="Huang G."/>
            <person name="Zhou Y."/>
            <person name="Zheng Z."/>
            <person name="Qiu Y."/>
        </authorList>
    </citation>
    <scope>NUCLEOTIDE SEQUENCE [LARGE SCALE GENOMIC DNA]</scope>
    <source>
        <tissue evidence="3">Roots</tissue>
    </source>
</reference>
<dbReference type="Proteomes" id="UP001345219">
    <property type="component" value="Chromosome 24"/>
</dbReference>
<dbReference type="AlphaFoldDB" id="A0AAN7KPI4"/>
<dbReference type="Pfam" id="PF04488">
    <property type="entry name" value="Gly_transf_sug"/>
    <property type="match status" value="1"/>
</dbReference>
<protein>
    <recommendedName>
        <fullName evidence="2">Alpha 1,4-glycosyltransferase domain-containing protein</fullName>
    </recommendedName>
</protein>
<dbReference type="PANTHER" id="PTHR46781">
    <property type="entry name" value="ALPHA 1,4-GLYCOSYLTRANSFERASE FAMILY PROTEIN"/>
    <property type="match status" value="1"/>
</dbReference>
<feature type="domain" description="Alpha 1,4-glycosyltransferase" evidence="2">
    <location>
        <begin position="322"/>
        <end position="446"/>
    </location>
</feature>
<evidence type="ECO:0000256" key="1">
    <source>
        <dbReference type="SAM" id="Phobius"/>
    </source>
</evidence>
<gene>
    <name evidence="3" type="ORF">SAY87_031304</name>
</gene>
<dbReference type="Gene3D" id="3.90.550.20">
    <property type="match status" value="1"/>
</dbReference>